<dbReference type="GO" id="GO:0051493">
    <property type="term" value="P:regulation of cytoskeleton organization"/>
    <property type="evidence" value="ECO:0007669"/>
    <property type="project" value="TreeGrafter"/>
</dbReference>
<comment type="caution">
    <text evidence="2">The sequence shown here is derived from an EMBL/GenBank/DDBJ whole genome shotgun (WGS) entry which is preliminary data.</text>
</comment>
<dbReference type="AlphaFoldDB" id="A0A1Y2CM80"/>
<organism evidence="2 3">
    <name type="scientific">Rhizoclosmatium globosum</name>
    <dbReference type="NCBI Taxonomy" id="329046"/>
    <lineage>
        <taxon>Eukaryota</taxon>
        <taxon>Fungi</taxon>
        <taxon>Fungi incertae sedis</taxon>
        <taxon>Chytridiomycota</taxon>
        <taxon>Chytridiomycota incertae sedis</taxon>
        <taxon>Chytridiomycetes</taxon>
        <taxon>Chytridiales</taxon>
        <taxon>Chytriomycetaceae</taxon>
        <taxon>Rhizoclosmatium</taxon>
    </lineage>
</organism>
<dbReference type="EMBL" id="MCGO01000012">
    <property type="protein sequence ID" value="ORY48120.1"/>
    <property type="molecule type" value="Genomic_DNA"/>
</dbReference>
<dbReference type="InterPro" id="IPR052111">
    <property type="entry name" value="Spermatogenesis_Ciliary_MAP"/>
</dbReference>
<accession>A0A1Y2CM80</accession>
<dbReference type="FunFam" id="1.10.418.10:FF:000059">
    <property type="entry name" value="RIKEN cDNA 6430531B16 gene"/>
    <property type="match status" value="1"/>
</dbReference>
<dbReference type="Gene3D" id="1.10.418.10">
    <property type="entry name" value="Calponin-like domain"/>
    <property type="match status" value="1"/>
</dbReference>
<protein>
    <submittedName>
        <fullName evidence="2">DUF1042-domain-containing protein</fullName>
    </submittedName>
</protein>
<dbReference type="PANTHER" id="PTHR12509">
    <property type="entry name" value="SPERMATOGENESIS-ASSOCIATED 4-RELATED"/>
    <property type="match status" value="1"/>
</dbReference>
<evidence type="ECO:0000313" key="2">
    <source>
        <dbReference type="EMBL" id="ORY48120.1"/>
    </source>
</evidence>
<dbReference type="GO" id="GO:0005930">
    <property type="term" value="C:axoneme"/>
    <property type="evidence" value="ECO:0007669"/>
    <property type="project" value="TreeGrafter"/>
</dbReference>
<name>A0A1Y2CM80_9FUNG</name>
<proteinExistence type="predicted"/>
<dbReference type="Proteomes" id="UP000193642">
    <property type="component" value="Unassembled WGS sequence"/>
</dbReference>
<dbReference type="STRING" id="329046.A0A1Y2CM80"/>
<dbReference type="Pfam" id="PF06294">
    <property type="entry name" value="CH_2"/>
    <property type="match status" value="1"/>
</dbReference>
<reference evidence="2 3" key="1">
    <citation type="submission" date="2016-07" db="EMBL/GenBank/DDBJ databases">
        <title>Pervasive Adenine N6-methylation of Active Genes in Fungi.</title>
        <authorList>
            <consortium name="DOE Joint Genome Institute"/>
            <person name="Mondo S.J."/>
            <person name="Dannebaum R.O."/>
            <person name="Kuo R.C."/>
            <person name="Labutti K."/>
            <person name="Haridas S."/>
            <person name="Kuo A."/>
            <person name="Salamov A."/>
            <person name="Ahrendt S.R."/>
            <person name="Lipzen A."/>
            <person name="Sullivan W."/>
            <person name="Andreopoulos W.B."/>
            <person name="Clum A."/>
            <person name="Lindquist E."/>
            <person name="Daum C."/>
            <person name="Ramamoorthy G.K."/>
            <person name="Gryganskyi A."/>
            <person name="Culley D."/>
            <person name="Magnuson J.K."/>
            <person name="James T.Y."/>
            <person name="O'Malley M.A."/>
            <person name="Stajich J.E."/>
            <person name="Spatafora J.W."/>
            <person name="Visel A."/>
            <person name="Grigoriev I.V."/>
        </authorList>
    </citation>
    <scope>NUCLEOTIDE SEQUENCE [LARGE SCALE GENOMIC DNA]</scope>
    <source>
        <strain evidence="2 3">JEL800</strain>
    </source>
</reference>
<dbReference type="InterPro" id="IPR010441">
    <property type="entry name" value="CH_2"/>
</dbReference>
<feature type="domain" description="Calponin-homology (CH)" evidence="1">
    <location>
        <begin position="7"/>
        <end position="112"/>
    </location>
</feature>
<dbReference type="InterPro" id="IPR036872">
    <property type="entry name" value="CH_dom_sf"/>
</dbReference>
<dbReference type="GO" id="GO:0008017">
    <property type="term" value="F:microtubule binding"/>
    <property type="evidence" value="ECO:0007669"/>
    <property type="project" value="TreeGrafter"/>
</dbReference>
<keyword evidence="3" id="KW-1185">Reference proteome</keyword>
<dbReference type="OrthoDB" id="193300at2759"/>
<evidence type="ECO:0000313" key="3">
    <source>
        <dbReference type="Proteomes" id="UP000193642"/>
    </source>
</evidence>
<gene>
    <name evidence="2" type="ORF">BCR33DRAFT_677655</name>
</gene>
<sequence>MNITLTEEEIASLLAWIDEIPISKPKKNITRDFSDGVATAEVIHHFCPKLVELFMYSPANAVSQKMYNWNTLNQKVFRKLGYMAQPELISCIVANKPGYVEFLLYELRQKVLTAFSNSAFGFVNSPSSQIEIYASANRQNLSTSNLFGDGQQYLPPLPNNSYYGQQQAPLPGISGAAEGAHGTYGGSGPDVVGGAGLNSGRRAANTVTNGALHEKDVMIHELQETIQMLQIKVTKLEQLLIVSNFFLRGGY</sequence>
<dbReference type="SUPFAM" id="SSF47576">
    <property type="entry name" value="Calponin-homology domain, CH-domain"/>
    <property type="match status" value="1"/>
</dbReference>
<dbReference type="PROSITE" id="PS50021">
    <property type="entry name" value="CH"/>
    <property type="match status" value="1"/>
</dbReference>
<dbReference type="PANTHER" id="PTHR12509:SF9">
    <property type="entry name" value="SPERM FLAGELLAR PROTEIN 1 ISOFORM X1"/>
    <property type="match status" value="1"/>
</dbReference>
<dbReference type="InterPro" id="IPR001715">
    <property type="entry name" value="CH_dom"/>
</dbReference>
<evidence type="ECO:0000259" key="1">
    <source>
        <dbReference type="PROSITE" id="PS50021"/>
    </source>
</evidence>